<comment type="caution">
    <text evidence="1">The sequence shown here is derived from an EMBL/GenBank/DDBJ whole genome shotgun (WGS) entry which is preliminary data.</text>
</comment>
<dbReference type="RefSeq" id="WP_119149612.1">
    <property type="nucleotide sequence ID" value="NZ_JBHSOV010000005.1"/>
</dbReference>
<reference evidence="1 2" key="1">
    <citation type="submission" date="2018-09" db="EMBL/GenBank/DDBJ databases">
        <title>Cohnella cavernae sp. nov., isolated from a karst cave.</title>
        <authorList>
            <person name="Zhu H."/>
        </authorList>
    </citation>
    <scope>NUCLEOTIDE SEQUENCE [LARGE SCALE GENOMIC DNA]</scope>
    <source>
        <strain evidence="1 2">K2E09-144</strain>
    </source>
</reference>
<evidence type="ECO:0000313" key="1">
    <source>
        <dbReference type="EMBL" id="RIE03403.1"/>
    </source>
</evidence>
<gene>
    <name evidence="1" type="ORF">D3H35_12080</name>
</gene>
<keyword evidence="2" id="KW-1185">Reference proteome</keyword>
<dbReference type="AlphaFoldDB" id="A0A398CL65"/>
<dbReference type="OrthoDB" id="2654042at2"/>
<organism evidence="1 2">
    <name type="scientific">Cohnella faecalis</name>
    <dbReference type="NCBI Taxonomy" id="2315694"/>
    <lineage>
        <taxon>Bacteria</taxon>
        <taxon>Bacillati</taxon>
        <taxon>Bacillota</taxon>
        <taxon>Bacilli</taxon>
        <taxon>Bacillales</taxon>
        <taxon>Paenibacillaceae</taxon>
        <taxon>Cohnella</taxon>
    </lineage>
</organism>
<dbReference type="Proteomes" id="UP000266340">
    <property type="component" value="Unassembled WGS sequence"/>
</dbReference>
<dbReference type="EMBL" id="QXJM01000037">
    <property type="protein sequence ID" value="RIE03403.1"/>
    <property type="molecule type" value="Genomic_DNA"/>
</dbReference>
<proteinExistence type="predicted"/>
<accession>A0A398CL65</accession>
<sequence>MTTENQTPEKTEEVEKQAEMMRLLTQVYQHSITAIKSGFPDNEVDGQIMNHEQFGPLLVFHVKNEQGHVYSCGFFLNELLNKFQKGTNAATYLSSFFVDLMETEGGKPLPQPPQSEDDVTHLIDNELIPHCRKAVQEEFEPEIIHIQLDLHEQYGPVLESGFQAITEGNNVCAVPIPILMIHYLLNRDPADIIINGLYRIRDEHGLGQP</sequence>
<name>A0A398CL65_9BACL</name>
<protein>
    <submittedName>
        <fullName evidence="1">Uncharacterized protein</fullName>
    </submittedName>
</protein>
<evidence type="ECO:0000313" key="2">
    <source>
        <dbReference type="Proteomes" id="UP000266340"/>
    </source>
</evidence>